<organism evidence="1 2">
    <name type="scientific">Salmonella enterica subsp. enterica serovar Uganda str. R8-3404</name>
    <dbReference type="NCBI Taxonomy" id="913083"/>
    <lineage>
        <taxon>Bacteria</taxon>
        <taxon>Pseudomonadati</taxon>
        <taxon>Pseudomonadota</taxon>
        <taxon>Gammaproteobacteria</taxon>
        <taxon>Enterobacterales</taxon>
        <taxon>Enterobacteriaceae</taxon>
        <taxon>Salmonella</taxon>
    </lineage>
</organism>
<proteinExistence type="predicted"/>
<sequence length="40" mass="4240">MSCIVGLWEKTRAALNVRSAINQRAGIPAGQESLPVTITS</sequence>
<accession>A0A6C8GXV1</accession>
<protein>
    <submittedName>
        <fullName evidence="1">Uncharacterized protein</fullName>
    </submittedName>
</protein>
<gene>
    <name evidence="1" type="ORF">LTSEUGA_4304</name>
</gene>
<evidence type="ECO:0000313" key="2">
    <source>
        <dbReference type="Proteomes" id="UP000003915"/>
    </source>
</evidence>
<evidence type="ECO:0000313" key="1">
    <source>
        <dbReference type="EMBL" id="EHC88018.1"/>
    </source>
</evidence>
<dbReference type="EMBL" id="AFCV01001090">
    <property type="protein sequence ID" value="EHC88018.1"/>
    <property type="molecule type" value="Genomic_DNA"/>
</dbReference>
<name>A0A6C8GXV1_SALET</name>
<comment type="caution">
    <text evidence="1">The sequence shown here is derived from an EMBL/GenBank/DDBJ whole genome shotgun (WGS) entry which is preliminary data.</text>
</comment>
<dbReference type="AlphaFoldDB" id="A0A6C8GXV1"/>
<reference evidence="1 2" key="1">
    <citation type="journal article" date="2011" name="BMC Genomics">
        <title>Genome sequencing reveals diversification of virulence factor content and possible host adaptation in distinct subpopulations of Salmonella enterica.</title>
        <authorList>
            <person name="den Bakker H.C."/>
            <person name="Moreno Switt A.I."/>
            <person name="Govoni G."/>
            <person name="Cummings C.A."/>
            <person name="Ranieri M.L."/>
            <person name="Degoricija L."/>
            <person name="Hoelzer K."/>
            <person name="Rodriguez-Rivera L.D."/>
            <person name="Brown S."/>
            <person name="Bolchacova E."/>
            <person name="Furtado M.R."/>
            <person name="Wiedmann M."/>
        </authorList>
    </citation>
    <scope>NUCLEOTIDE SEQUENCE [LARGE SCALE GENOMIC DNA]</scope>
    <source>
        <strain evidence="1 2">R8-3404</strain>
    </source>
</reference>
<dbReference type="Proteomes" id="UP000003915">
    <property type="component" value="Unassembled WGS sequence"/>
</dbReference>